<evidence type="ECO:0000313" key="1">
    <source>
        <dbReference type="EMBL" id="GAA4865957.1"/>
    </source>
</evidence>
<organism evidence="1 2">
    <name type="scientific">Kitasatospora terrestris</name>
    <dbReference type="NCBI Taxonomy" id="258051"/>
    <lineage>
        <taxon>Bacteria</taxon>
        <taxon>Bacillati</taxon>
        <taxon>Actinomycetota</taxon>
        <taxon>Actinomycetes</taxon>
        <taxon>Kitasatosporales</taxon>
        <taxon>Streptomycetaceae</taxon>
        <taxon>Kitasatospora</taxon>
    </lineage>
</organism>
<sequence length="98" mass="10680">MDLGVGRSTAARRLRDALQDLGAETSEQLRATVEHRLDGVLQRLNRLRFQAQADGNTALELKILTAILACERDRVRLLGLAVPSAVVIQVEQGDPHAA</sequence>
<accession>A0ABP9E4S1</accession>
<gene>
    <name evidence="1" type="ORF">GCM10023235_50430</name>
</gene>
<evidence type="ECO:0000313" key="2">
    <source>
        <dbReference type="Proteomes" id="UP001501752"/>
    </source>
</evidence>
<name>A0ABP9E4S1_9ACTN</name>
<dbReference type="Proteomes" id="UP001501752">
    <property type="component" value="Unassembled WGS sequence"/>
</dbReference>
<protein>
    <submittedName>
        <fullName evidence="1">Uncharacterized protein</fullName>
    </submittedName>
</protein>
<comment type="caution">
    <text evidence="1">The sequence shown here is derived from an EMBL/GenBank/DDBJ whole genome shotgun (WGS) entry which is preliminary data.</text>
</comment>
<dbReference type="EMBL" id="BAABIS010000001">
    <property type="protein sequence ID" value="GAA4865957.1"/>
    <property type="molecule type" value="Genomic_DNA"/>
</dbReference>
<proteinExistence type="predicted"/>
<keyword evidence="2" id="KW-1185">Reference proteome</keyword>
<reference evidence="2" key="1">
    <citation type="journal article" date="2019" name="Int. J. Syst. Evol. Microbiol.">
        <title>The Global Catalogue of Microorganisms (GCM) 10K type strain sequencing project: providing services to taxonomists for standard genome sequencing and annotation.</title>
        <authorList>
            <consortium name="The Broad Institute Genomics Platform"/>
            <consortium name="The Broad Institute Genome Sequencing Center for Infectious Disease"/>
            <person name="Wu L."/>
            <person name="Ma J."/>
        </authorList>
    </citation>
    <scope>NUCLEOTIDE SEQUENCE [LARGE SCALE GENOMIC DNA]</scope>
    <source>
        <strain evidence="2">JCM 13006</strain>
    </source>
</reference>